<reference evidence="1 2" key="1">
    <citation type="submission" date="2020-06" db="EMBL/GenBank/DDBJ databases">
        <authorList>
            <person name="Chuat V."/>
        </authorList>
    </citation>
    <scope>NUCLEOTIDE SEQUENCE [LARGE SCALE GENOMIC DNA]</scope>
    <source>
        <strain evidence="1">STH_CIRM_336</strain>
    </source>
</reference>
<proteinExistence type="predicted"/>
<dbReference type="EMBL" id="LR822017">
    <property type="protein sequence ID" value="CAD0137485.1"/>
    <property type="molecule type" value="Genomic_DNA"/>
</dbReference>
<evidence type="ECO:0000313" key="2">
    <source>
        <dbReference type="Proteomes" id="UP000509833"/>
    </source>
</evidence>
<dbReference type="AlphaFoldDB" id="A0A8D6U2L9"/>
<dbReference type="Proteomes" id="UP000509833">
    <property type="component" value="Chromosome"/>
</dbReference>
<accession>A0A8D6U2L9</accession>
<name>A0A8D6U2L9_STRTR</name>
<organism evidence="1 2">
    <name type="scientific">Streptococcus thermophilus</name>
    <dbReference type="NCBI Taxonomy" id="1308"/>
    <lineage>
        <taxon>Bacteria</taxon>
        <taxon>Bacillati</taxon>
        <taxon>Bacillota</taxon>
        <taxon>Bacilli</taxon>
        <taxon>Lactobacillales</taxon>
        <taxon>Streptococcaceae</taxon>
        <taxon>Streptococcus</taxon>
    </lineage>
</organism>
<gene>
    <name evidence="1" type="ORF">STHERMO_0988</name>
</gene>
<evidence type="ECO:0000313" key="1">
    <source>
        <dbReference type="EMBL" id="CAD0137485.1"/>
    </source>
</evidence>
<sequence>MVKMLRESVIIQNFVTNEATSKVINSLKEEIPLMFGKRQLSVNNLCNLVDRDRQKPVFFV</sequence>
<protein>
    <submittedName>
        <fullName evidence="1">Uncharacterized protein</fullName>
    </submittedName>
</protein>